<feature type="signal peptide" evidence="1">
    <location>
        <begin position="1"/>
        <end position="20"/>
    </location>
</feature>
<dbReference type="AlphaFoldDB" id="A0AA51QZT0"/>
<dbReference type="Proteomes" id="UP001229862">
    <property type="component" value="Plasmid pThsubDNT52_1"/>
</dbReference>
<geneLocation type="plasmid" evidence="3">
    <name>pThsubDNT52_1</name>
</geneLocation>
<dbReference type="Proteomes" id="UP001223336">
    <property type="component" value="Unassembled WGS sequence"/>
</dbReference>
<evidence type="ECO:0008006" key="5">
    <source>
        <dbReference type="Google" id="ProtNLM"/>
    </source>
</evidence>
<proteinExistence type="predicted"/>
<evidence type="ECO:0000313" key="2">
    <source>
        <dbReference type="EMBL" id="MDQ5768623.1"/>
    </source>
</evidence>
<reference evidence="3 4" key="1">
    <citation type="submission" date="2023-08" db="EMBL/GenBank/DDBJ databases">
        <title>New molecular markers tilS and rpoB for phylogenetic and monitoring studies of the genus Thiothrix biodiversity.</title>
        <authorList>
            <person name="Ravin N.V."/>
            <person name="Smolyakov D."/>
            <person name="Markov N.D."/>
            <person name="Beletsky A.V."/>
            <person name="Mardanov A.V."/>
            <person name="Rudenko T.S."/>
            <person name="Grabovich M.Y."/>
        </authorList>
    </citation>
    <scope>NUCLEOTIDE SEQUENCE</scope>
    <source>
        <strain evidence="3">DNT52</strain>
        <strain evidence="2 4">H33</strain>
        <plasmid evidence="3">pThsubDNT52_1</plasmid>
    </source>
</reference>
<feature type="chain" id="PRO_5041376126" description="Lipoprotein" evidence="1">
    <location>
        <begin position="21"/>
        <end position="133"/>
    </location>
</feature>
<evidence type="ECO:0000256" key="1">
    <source>
        <dbReference type="SAM" id="SignalP"/>
    </source>
</evidence>
<keyword evidence="3" id="KW-0614">Plasmid</keyword>
<evidence type="ECO:0000313" key="4">
    <source>
        <dbReference type="Proteomes" id="UP001223336"/>
    </source>
</evidence>
<dbReference type="PROSITE" id="PS51257">
    <property type="entry name" value="PROKAR_LIPOPROTEIN"/>
    <property type="match status" value="1"/>
</dbReference>
<protein>
    <recommendedName>
        <fullName evidence="5">Lipoprotein</fullName>
    </recommendedName>
</protein>
<gene>
    <name evidence="2" type="ORF">RCC75_08800</name>
    <name evidence="3" type="ORF">RCG00_00400</name>
</gene>
<name>A0AA51QZT0_9GAMM</name>
<dbReference type="EMBL" id="CP133216">
    <property type="protein sequence ID" value="WML84924.1"/>
    <property type="molecule type" value="Genomic_DNA"/>
</dbReference>
<organism evidence="3">
    <name type="scientific">Thiothrix subterranea</name>
    <dbReference type="NCBI Taxonomy" id="2735563"/>
    <lineage>
        <taxon>Bacteria</taxon>
        <taxon>Pseudomonadati</taxon>
        <taxon>Pseudomonadota</taxon>
        <taxon>Gammaproteobacteria</taxon>
        <taxon>Thiotrichales</taxon>
        <taxon>Thiotrichaceae</taxon>
        <taxon>Thiothrix</taxon>
    </lineage>
</organism>
<keyword evidence="4" id="KW-1185">Reference proteome</keyword>
<dbReference type="EMBL" id="JAVFKN010000010">
    <property type="protein sequence ID" value="MDQ5768623.1"/>
    <property type="molecule type" value="Genomic_DNA"/>
</dbReference>
<keyword evidence="1" id="KW-0732">Signal</keyword>
<evidence type="ECO:0000313" key="3">
    <source>
        <dbReference type="EMBL" id="WML84924.1"/>
    </source>
</evidence>
<accession>A0AA51QZT0</accession>
<dbReference type="RefSeq" id="WP_308134595.1">
    <property type="nucleotide sequence ID" value="NZ_CP133216.1"/>
</dbReference>
<sequence>MNKKLLAALLPLLVVGCAATPEKTALQAQGISTDGASTVAFQNVHLENTASGTSQICGNLERIGRDPVRFGHLDYTVTDASGKVLESGKANYSGAIKQRQPRTASRFTIPLKQAWQLGLHHATLVWDDKTHQQ</sequence>